<dbReference type="EnsemblMetazoa" id="ENSAATROPT016189">
    <property type="protein sequence ID" value="ENSAATROPP014216"/>
    <property type="gene ID" value="ENSAATROPG013252"/>
</dbReference>
<accession>A0AAG5DCC7</accession>
<proteinExistence type="predicted"/>
<dbReference type="PANTHER" id="PTHR39957">
    <property type="entry name" value="AT09846P1-RELATED"/>
    <property type="match status" value="1"/>
</dbReference>
<evidence type="ECO:0000259" key="4">
    <source>
        <dbReference type="SMART" id="SM01318"/>
    </source>
</evidence>
<evidence type="ECO:0000313" key="5">
    <source>
        <dbReference type="EnsemblMetazoa" id="ENSAATROPP008906"/>
    </source>
</evidence>
<evidence type="ECO:0000256" key="3">
    <source>
        <dbReference type="SAM" id="SignalP"/>
    </source>
</evidence>
<dbReference type="Proteomes" id="UP000075880">
    <property type="component" value="Unassembled WGS sequence"/>
</dbReference>
<keyword evidence="6" id="KW-1185">Reference proteome</keyword>
<protein>
    <recommendedName>
        <fullName evidence="4">Single domain-containing protein</fullName>
    </recommendedName>
</protein>
<dbReference type="Pfam" id="PF15430">
    <property type="entry name" value="SVWC"/>
    <property type="match status" value="1"/>
</dbReference>
<sequence length="118" mass="12760">MGKMKVALFVGLTVAFMAMGQTDAAAAILVNATHPDHPGACYDSHREISIKPDEEVQLAGECAVMSCNAEFTLSFYSCGVSNVESPECVKTGQDLSKAYPECCKKYTCKDKDGKTYFL</sequence>
<keyword evidence="2" id="KW-0964">Secreted</keyword>
<reference evidence="5" key="2">
    <citation type="submission" date="2024-04" db="UniProtKB">
        <authorList>
            <consortium name="EnsemblMetazoa"/>
        </authorList>
    </citation>
    <scope>IDENTIFICATION</scope>
    <source>
        <strain evidence="5">EBRO</strain>
    </source>
</reference>
<dbReference type="InterPro" id="IPR029277">
    <property type="entry name" value="SVWC_dom"/>
</dbReference>
<dbReference type="PANTHER" id="PTHR39957:SF2">
    <property type="entry name" value="GEO11553P1"/>
    <property type="match status" value="1"/>
</dbReference>
<evidence type="ECO:0000256" key="2">
    <source>
        <dbReference type="ARBA" id="ARBA00022525"/>
    </source>
</evidence>
<feature type="signal peptide" evidence="3">
    <location>
        <begin position="1"/>
        <end position="24"/>
    </location>
</feature>
<dbReference type="AlphaFoldDB" id="A0AAG5DCC7"/>
<evidence type="ECO:0000313" key="6">
    <source>
        <dbReference type="Proteomes" id="UP000075880"/>
    </source>
</evidence>
<keyword evidence="3" id="KW-0732">Signal</keyword>
<feature type="chain" id="PRO_5044707633" description="Single domain-containing protein" evidence="3">
    <location>
        <begin position="25"/>
        <end position="118"/>
    </location>
</feature>
<dbReference type="SMART" id="SM01318">
    <property type="entry name" value="SVWC"/>
    <property type="match status" value="1"/>
</dbReference>
<name>A0AAG5DCC7_ANOAO</name>
<organism evidence="5 6">
    <name type="scientific">Anopheles atroparvus</name>
    <name type="common">European mosquito</name>
    <dbReference type="NCBI Taxonomy" id="41427"/>
    <lineage>
        <taxon>Eukaryota</taxon>
        <taxon>Metazoa</taxon>
        <taxon>Ecdysozoa</taxon>
        <taxon>Arthropoda</taxon>
        <taxon>Hexapoda</taxon>
        <taxon>Insecta</taxon>
        <taxon>Pterygota</taxon>
        <taxon>Neoptera</taxon>
        <taxon>Endopterygota</taxon>
        <taxon>Diptera</taxon>
        <taxon>Nematocera</taxon>
        <taxon>Culicoidea</taxon>
        <taxon>Culicidae</taxon>
        <taxon>Anophelinae</taxon>
        <taxon>Anopheles</taxon>
    </lineage>
</organism>
<dbReference type="EnsemblMetazoa" id="ENSAATROPT009846">
    <property type="protein sequence ID" value="ENSAATROPP008906"/>
    <property type="gene ID" value="ENSAATROPG008021"/>
</dbReference>
<dbReference type="InterPro" id="IPR053308">
    <property type="entry name" value="Vago-like"/>
</dbReference>
<comment type="subcellular location">
    <subcellularLocation>
        <location evidence="1">Secreted</location>
    </subcellularLocation>
</comment>
<feature type="domain" description="Single" evidence="4">
    <location>
        <begin position="41"/>
        <end position="108"/>
    </location>
</feature>
<dbReference type="GO" id="GO:0005576">
    <property type="term" value="C:extracellular region"/>
    <property type="evidence" value="ECO:0007669"/>
    <property type="project" value="UniProtKB-SubCell"/>
</dbReference>
<reference evidence="6" key="1">
    <citation type="submission" date="2021-09" db="EMBL/GenBank/DDBJ databases">
        <authorList>
            <consortium name="Infravec"/>
            <person name="Campbell I L."/>
            <person name="Maslen G."/>
            <person name="Yates A."/>
        </authorList>
    </citation>
    <scope>NUCLEOTIDE SEQUENCE [LARGE SCALE GENOMIC DNA]</scope>
    <source>
        <strain evidence="6">Infravec2 EBRE</strain>
    </source>
</reference>
<evidence type="ECO:0000256" key="1">
    <source>
        <dbReference type="ARBA" id="ARBA00004613"/>
    </source>
</evidence>